<dbReference type="InterPro" id="IPR052976">
    <property type="entry name" value="Scoloptoxin-like"/>
</dbReference>
<dbReference type="InterPro" id="IPR036508">
    <property type="entry name" value="Chitin-bd_dom_sf"/>
</dbReference>
<evidence type="ECO:0000259" key="2">
    <source>
        <dbReference type="PROSITE" id="PS50940"/>
    </source>
</evidence>
<accession>A0A3R7QFL3</accession>
<evidence type="ECO:0000313" key="3">
    <source>
        <dbReference type="EMBL" id="ROT65904.1"/>
    </source>
</evidence>
<dbReference type="PANTHER" id="PTHR22933:SF42">
    <property type="entry name" value="FI18455P1-RELATED"/>
    <property type="match status" value="1"/>
</dbReference>
<dbReference type="SUPFAM" id="SSF57625">
    <property type="entry name" value="Invertebrate chitin-binding proteins"/>
    <property type="match status" value="1"/>
</dbReference>
<feature type="region of interest" description="Disordered" evidence="1">
    <location>
        <begin position="365"/>
        <end position="391"/>
    </location>
</feature>
<dbReference type="InterPro" id="IPR002557">
    <property type="entry name" value="Chitin-bd_dom"/>
</dbReference>
<dbReference type="PROSITE" id="PS50940">
    <property type="entry name" value="CHIT_BIND_II"/>
    <property type="match status" value="1"/>
</dbReference>
<name>A0A3R7QFL3_PENVA</name>
<keyword evidence="4" id="KW-1185">Reference proteome</keyword>
<reference evidence="3 4" key="1">
    <citation type="submission" date="2018-04" db="EMBL/GenBank/DDBJ databases">
        <authorList>
            <person name="Zhang X."/>
            <person name="Yuan J."/>
            <person name="Li F."/>
            <person name="Xiang J."/>
        </authorList>
    </citation>
    <scope>NUCLEOTIDE SEQUENCE [LARGE SCALE GENOMIC DNA]</scope>
    <source>
        <tissue evidence="3">Muscle</tissue>
    </source>
</reference>
<comment type="caution">
    <text evidence="3">The sequence shown here is derived from an EMBL/GenBank/DDBJ whole genome shotgun (WGS) entry which is preliminary data.</text>
</comment>
<reference evidence="3 4" key="2">
    <citation type="submission" date="2019-01" db="EMBL/GenBank/DDBJ databases">
        <title>The decoding of complex shrimp genome reveals the adaptation for benthos swimmer, frequently molting mechanism and breeding impact on genome.</title>
        <authorList>
            <person name="Sun Y."/>
            <person name="Gao Y."/>
            <person name="Yu Y."/>
        </authorList>
    </citation>
    <scope>NUCLEOTIDE SEQUENCE [LARGE SCALE GENOMIC DNA]</scope>
    <source>
        <tissue evidence="3">Muscle</tissue>
    </source>
</reference>
<protein>
    <recommendedName>
        <fullName evidence="2">Chitin-binding type-2 domain-containing protein</fullName>
    </recommendedName>
</protein>
<feature type="compositionally biased region" description="Polar residues" evidence="1">
    <location>
        <begin position="1621"/>
        <end position="1630"/>
    </location>
</feature>
<evidence type="ECO:0000313" key="4">
    <source>
        <dbReference type="Proteomes" id="UP000283509"/>
    </source>
</evidence>
<evidence type="ECO:0000256" key="1">
    <source>
        <dbReference type="SAM" id="MobiDB-lite"/>
    </source>
</evidence>
<dbReference type="Gene3D" id="2.170.140.10">
    <property type="entry name" value="Chitin binding domain"/>
    <property type="match status" value="1"/>
</dbReference>
<gene>
    <name evidence="3" type="ORF">C7M84_016102</name>
</gene>
<feature type="compositionally biased region" description="Acidic residues" evidence="1">
    <location>
        <begin position="918"/>
        <end position="929"/>
    </location>
</feature>
<feature type="compositionally biased region" description="Polar residues" evidence="1">
    <location>
        <begin position="1067"/>
        <end position="1081"/>
    </location>
</feature>
<dbReference type="OrthoDB" id="6366488at2759"/>
<dbReference type="GO" id="GO:0005576">
    <property type="term" value="C:extracellular region"/>
    <property type="evidence" value="ECO:0007669"/>
    <property type="project" value="InterPro"/>
</dbReference>
<feature type="region of interest" description="Disordered" evidence="1">
    <location>
        <begin position="1059"/>
        <end position="1122"/>
    </location>
</feature>
<proteinExistence type="predicted"/>
<dbReference type="GO" id="GO:0008061">
    <property type="term" value="F:chitin binding"/>
    <property type="evidence" value="ECO:0007669"/>
    <property type="project" value="InterPro"/>
</dbReference>
<dbReference type="EMBL" id="QCYY01003017">
    <property type="protein sequence ID" value="ROT65904.1"/>
    <property type="molecule type" value="Genomic_DNA"/>
</dbReference>
<dbReference type="SMART" id="SM00494">
    <property type="entry name" value="ChtBD2"/>
    <property type="match status" value="1"/>
</dbReference>
<dbReference type="Pfam" id="PF01607">
    <property type="entry name" value="CBM_14"/>
    <property type="match status" value="1"/>
</dbReference>
<feature type="region of interest" description="Disordered" evidence="1">
    <location>
        <begin position="914"/>
        <end position="948"/>
    </location>
</feature>
<feature type="compositionally biased region" description="Polar residues" evidence="1">
    <location>
        <begin position="365"/>
        <end position="376"/>
    </location>
</feature>
<dbReference type="PANTHER" id="PTHR22933">
    <property type="entry name" value="FI18007P1-RELATED"/>
    <property type="match status" value="1"/>
</dbReference>
<organism evidence="3 4">
    <name type="scientific">Penaeus vannamei</name>
    <name type="common">Whiteleg shrimp</name>
    <name type="synonym">Litopenaeus vannamei</name>
    <dbReference type="NCBI Taxonomy" id="6689"/>
    <lineage>
        <taxon>Eukaryota</taxon>
        <taxon>Metazoa</taxon>
        <taxon>Ecdysozoa</taxon>
        <taxon>Arthropoda</taxon>
        <taxon>Crustacea</taxon>
        <taxon>Multicrustacea</taxon>
        <taxon>Malacostraca</taxon>
        <taxon>Eumalacostraca</taxon>
        <taxon>Eucarida</taxon>
        <taxon>Decapoda</taxon>
        <taxon>Dendrobranchiata</taxon>
        <taxon>Penaeoidea</taxon>
        <taxon>Penaeidae</taxon>
        <taxon>Penaeus</taxon>
    </lineage>
</organism>
<sequence>MLVSVFSVGEWSAGSAALTGGLMLMAISCGAVRKGYSSQQESAPSLVEPLRAVEATLQEQVVLPESSNLVHDDEHHHHDHHDHVGLDWLRDSVPGEPGVDYPIFGQVPKTSFRCRGRQPGYYADTETRCQVFHICNARGGQGFLCPNGTIFDQQHFTCKWWFTVNCEDSEGFFDLNNNIGSAAETQGTQVIGEGFGQKTEQPQGTQQVQQTEQFQPEIQQVQGGQAVQETQEEERPILLPDQIPTRDEGILQVIQPVPQESGTVSVQQPQEVLISQVPQEENTIHNVQEISSGTITAEIEDSTIRQVINQLLPDQKDTQNTPSTSQEAQNKLDAALEKPAACGQGSADCVARPSEGVSQLYDVSTTNTGESVSEHNLPQEPHATEGRAEEENQGLIVPGISQLSYDNKAIVQDHQVRDSEVKNEIASPELSAAPRYDDTPETIVHISQIVTSIQEEKMPPTQENQLHQNDEQLIAQGLFPVQTDEQQAAIQGEQVFDEQGTGQIFTQEPVSSLQEDSDLEKIQFPAQEEEQVTTQTAITEEESPIQLGEQGGDQLSIQEEEQHLSQEGEYHAKVQEYVPLQDEYLASAVEARTGNEQIYPLQWRIRVPMPSEEGSPVQGEGQFAVNQEEGNTIQVEEEPTTPAVPLQDEEQFVENFEEQFPTLEEEASDVQSHTGEQNPVYNEEYIPAYGHEQIFTPTGEQFPTEREEHFSVHTIEVLPVDDGNGHFSVTTVFPEQLDDESTGFPVPGEGFPVQEEEVHGYGIETSDVPNIPPTKVPSTFIIEIPSEVFEAPAEVAAQGTFGVAQTDLPPGYMGEQETSSQPEVAQKEYTEDYFNQAVTSFYGLQEKDETTVSPTDLEHDQVPEAVQPLCNSISCPSQDQEYSYGIVDEVSPQTPPFTQDLSVEKFDNTQVQDSTGLVEEEDYSNESSEEIYGGSDNQTTVAPEDSEQNEVFQVDIRHESPVTFSGEGDFQEPEVSIIHQIPQLYEAPETAFVTEEAVTAFETGTEIVTEVPEQDDVQLKLHEGSLEIDSSLYIIPDVHPEVLSSSSDPVDPVVSLIQRGENDRRQNASSNTTHGVSTSDQGPAEDATQPTFLQDEYTTILPDTREDVTPTPYDEDTTSIPTEGEDTTFLLVAKEDTTPFPADVEETTAFQTGLHDITDIPFNQVDEARIPLSAQGDHDTEGLIAPDVHANTGEFNKDQDTGYPHTNYHQESQAPEITYYEASQDQASDSFPQTPQEAVTFEQETVAYGQTPQEPVFEEGLQENQEPVTLGEGSVTFEQTPHEPVTFEQRPQDVTFEQVPQELATFDEVTSEQLPQRPVTFEHESQNTVTYDQVPQEPVTFDQVPQEPVTYDKEPQEPVILDQVPQEQLVPQEPVTLDQEPQEPVTLDQVPQEPVTFDQVPQEPVTYDKEPQEPVILDQVPQEPVIYNQVPQEPITLDQVPQEPVTFDQVPQEPVPQEPVTFDQVPQEPVQEPVTFDQVPQEPVTLDQVPQEPVTFDQEPKVPLTYNKYSLQEPQEPVTLDQVPQEPITFDQGPQGTVIFEQGPQEPVTFEQGPQEPVILEQGPQETIPFEQNPLAPTSFEQGTVVSEQEPAIFEQGTVTFEQAPREPVTFEERPEVPFTLDQTPQSPFSPDQPAQEPFSFEQTFPESHTFQQTSQDFPRAPPLLGLYLPPHA</sequence>
<feature type="region of interest" description="Disordered" evidence="1">
    <location>
        <begin position="1615"/>
        <end position="1673"/>
    </location>
</feature>
<feature type="region of interest" description="Disordered" evidence="1">
    <location>
        <begin position="1372"/>
        <end position="1395"/>
    </location>
</feature>
<feature type="domain" description="Chitin-binding type-2" evidence="2">
    <location>
        <begin position="111"/>
        <end position="168"/>
    </location>
</feature>
<feature type="compositionally biased region" description="Polar residues" evidence="1">
    <location>
        <begin position="1641"/>
        <end position="1657"/>
    </location>
</feature>
<dbReference type="Proteomes" id="UP000283509">
    <property type="component" value="Unassembled WGS sequence"/>
</dbReference>